<reference evidence="2" key="1">
    <citation type="submission" date="2017-07" db="EMBL/GenBank/DDBJ databases">
        <title>Taro Niue Genome Assembly and Annotation.</title>
        <authorList>
            <person name="Atibalentja N."/>
            <person name="Keating K."/>
            <person name="Fields C.J."/>
        </authorList>
    </citation>
    <scope>NUCLEOTIDE SEQUENCE</scope>
    <source>
        <strain evidence="2">Niue_2</strain>
        <tissue evidence="2">Leaf</tissue>
    </source>
</reference>
<accession>A0A843WRA7</accession>
<gene>
    <name evidence="2" type="ORF">Taro_043404</name>
</gene>
<name>A0A843WRA7_COLES</name>
<dbReference type="EMBL" id="NMUH01004689">
    <property type="protein sequence ID" value="MQM10507.1"/>
    <property type="molecule type" value="Genomic_DNA"/>
</dbReference>
<evidence type="ECO:0000313" key="2">
    <source>
        <dbReference type="EMBL" id="MQM10507.1"/>
    </source>
</evidence>
<evidence type="ECO:0000256" key="1">
    <source>
        <dbReference type="SAM" id="MobiDB-lite"/>
    </source>
</evidence>
<feature type="region of interest" description="Disordered" evidence="1">
    <location>
        <begin position="100"/>
        <end position="133"/>
    </location>
</feature>
<organism evidence="2 3">
    <name type="scientific">Colocasia esculenta</name>
    <name type="common">Wild taro</name>
    <name type="synonym">Arum esculentum</name>
    <dbReference type="NCBI Taxonomy" id="4460"/>
    <lineage>
        <taxon>Eukaryota</taxon>
        <taxon>Viridiplantae</taxon>
        <taxon>Streptophyta</taxon>
        <taxon>Embryophyta</taxon>
        <taxon>Tracheophyta</taxon>
        <taxon>Spermatophyta</taxon>
        <taxon>Magnoliopsida</taxon>
        <taxon>Liliopsida</taxon>
        <taxon>Araceae</taxon>
        <taxon>Aroideae</taxon>
        <taxon>Colocasieae</taxon>
        <taxon>Colocasia</taxon>
    </lineage>
</organism>
<proteinExistence type="predicted"/>
<comment type="caution">
    <text evidence="2">The sequence shown here is derived from an EMBL/GenBank/DDBJ whole genome shotgun (WGS) entry which is preliminary data.</text>
</comment>
<protein>
    <submittedName>
        <fullName evidence="2">Uncharacterized protein</fullName>
    </submittedName>
</protein>
<dbReference type="AlphaFoldDB" id="A0A843WRA7"/>
<keyword evidence="3" id="KW-1185">Reference proteome</keyword>
<evidence type="ECO:0000313" key="3">
    <source>
        <dbReference type="Proteomes" id="UP000652761"/>
    </source>
</evidence>
<feature type="compositionally biased region" description="Low complexity" evidence="1">
    <location>
        <begin position="113"/>
        <end position="127"/>
    </location>
</feature>
<sequence length="133" mass="14036">MHSVDVWLEQVKCRFGPEMKQDLLQFSWSWRPGVAVDLLASSYVVVDCMILAAVSVDVLGGGTEGCLEDCGTRGNAELREETPFRGAIFVGARGGLGVNREIVGGGSEEDVSRPSSSSEPHRSGAGSVPPAAE</sequence>
<dbReference type="Proteomes" id="UP000652761">
    <property type="component" value="Unassembled WGS sequence"/>
</dbReference>